<keyword evidence="5 11" id="KW-0732">Signal</keyword>
<evidence type="ECO:0000256" key="7">
    <source>
        <dbReference type="ARBA" id="ARBA00022833"/>
    </source>
</evidence>
<evidence type="ECO:0000256" key="4">
    <source>
        <dbReference type="ARBA" id="ARBA00022723"/>
    </source>
</evidence>
<dbReference type="GO" id="GO:0006013">
    <property type="term" value="P:mannose metabolic process"/>
    <property type="evidence" value="ECO:0007669"/>
    <property type="project" value="InterPro"/>
</dbReference>
<proteinExistence type="inferred from homology"/>
<keyword evidence="14" id="KW-1185">Reference proteome</keyword>
<dbReference type="Pfam" id="PF01074">
    <property type="entry name" value="Glyco_hydro_38N"/>
    <property type="match status" value="1"/>
</dbReference>
<evidence type="ECO:0000256" key="2">
    <source>
        <dbReference type="ARBA" id="ARBA00009792"/>
    </source>
</evidence>
<dbReference type="GO" id="GO:0046872">
    <property type="term" value="F:metal ion binding"/>
    <property type="evidence" value="ECO:0007669"/>
    <property type="project" value="UniProtKB-KW"/>
</dbReference>
<evidence type="ECO:0000256" key="10">
    <source>
        <dbReference type="ARBA" id="ARBA00023295"/>
    </source>
</evidence>
<dbReference type="Gene3D" id="1.20.1270.50">
    <property type="entry name" value="Glycoside hydrolase family 38, central domain"/>
    <property type="match status" value="2"/>
</dbReference>
<keyword evidence="6 11" id="KW-0378">Hydrolase</keyword>
<evidence type="ECO:0000256" key="8">
    <source>
        <dbReference type="ARBA" id="ARBA00023157"/>
    </source>
</evidence>
<evidence type="ECO:0000256" key="1">
    <source>
        <dbReference type="ARBA" id="ARBA00000365"/>
    </source>
</evidence>
<dbReference type="AlphaFoldDB" id="A0AAE1I0Z6"/>
<dbReference type="Pfam" id="PF09261">
    <property type="entry name" value="Alpha-mann_mid"/>
    <property type="match status" value="1"/>
</dbReference>
<dbReference type="FunFam" id="1.20.1270.50:FF:000002">
    <property type="entry name" value="Alpha-mannosidase"/>
    <property type="match status" value="1"/>
</dbReference>
<dbReference type="FunFam" id="3.20.110.10:FF:000001">
    <property type="entry name" value="Alpha-mannosidase"/>
    <property type="match status" value="1"/>
</dbReference>
<dbReference type="SMART" id="SM00872">
    <property type="entry name" value="Alpha-mann_mid"/>
    <property type="match status" value="1"/>
</dbReference>
<evidence type="ECO:0000256" key="5">
    <source>
        <dbReference type="ARBA" id="ARBA00022729"/>
    </source>
</evidence>
<dbReference type="PANTHER" id="PTHR11607">
    <property type="entry name" value="ALPHA-MANNOSIDASE"/>
    <property type="match status" value="1"/>
</dbReference>
<evidence type="ECO:0000259" key="12">
    <source>
        <dbReference type="SMART" id="SM00872"/>
    </source>
</evidence>
<feature type="chain" id="PRO_5041779958" description="Alpha-mannosidase" evidence="11">
    <location>
        <begin position="21"/>
        <end position="1081"/>
    </location>
</feature>
<dbReference type="InterPro" id="IPR011330">
    <property type="entry name" value="Glyco_hydro/deAcase_b/a-brl"/>
</dbReference>
<dbReference type="InterPro" id="IPR037094">
    <property type="entry name" value="Glyco_hydro_38_cen_sf"/>
</dbReference>
<dbReference type="Pfam" id="PF21260">
    <property type="entry name" value="Laman-like_dom"/>
    <property type="match status" value="1"/>
</dbReference>
<dbReference type="Gene3D" id="2.60.40.1360">
    <property type="match status" value="1"/>
</dbReference>
<comment type="cofactor">
    <cofactor evidence="11">
        <name>Zn(2+)</name>
        <dbReference type="ChEBI" id="CHEBI:29105"/>
    </cofactor>
    <text evidence="11">Binds 1 zinc ion per subunit.</text>
</comment>
<keyword evidence="7 11" id="KW-0862">Zinc</keyword>
<keyword evidence="9" id="KW-0325">Glycoprotein</keyword>
<organism evidence="13 14">
    <name type="scientific">Frankliniella fusca</name>
    <dbReference type="NCBI Taxonomy" id="407009"/>
    <lineage>
        <taxon>Eukaryota</taxon>
        <taxon>Metazoa</taxon>
        <taxon>Ecdysozoa</taxon>
        <taxon>Arthropoda</taxon>
        <taxon>Hexapoda</taxon>
        <taxon>Insecta</taxon>
        <taxon>Pterygota</taxon>
        <taxon>Neoptera</taxon>
        <taxon>Paraneoptera</taxon>
        <taxon>Thysanoptera</taxon>
        <taxon>Terebrantia</taxon>
        <taxon>Thripoidea</taxon>
        <taxon>Thripidae</taxon>
        <taxon>Frankliniella</taxon>
    </lineage>
</organism>
<sequence length="1081" mass="122265">MELLRLAVVAVLAIAVCVHGRPHAEKAPVCGYESCPKPKPGVLNIHLVPHTHDDVGWLKTVDQYYYGSRSMTQKAGVQYIIDSVVNELLHDPSKRFIYVETAFFWKWWKNQHDTRRHQVKKLVDSGRLEFIGGAWSMNDEAVTNYMSIIDQFSWGLRKLNETFGQCARPRVGWQIDPFGHSREQASLFAQMGYDGLFFGRLDYQDKLQRLGSKSGEMIWKGSANLGKQAELFTGVLYNTYSPPPGFCFDVLCADEPIIDDKHSPDYNLDTKAADFLSFAKAQAQFYSTDNVILTMGGDFTYQAAHFWYLNMDKLIREQASLYSSDNIILTMGDDFNYQAAGMWFSNMDKLIRYINNHKTEEKVNVFYSTPSCYLKAVHDSNNTWSTKDDDFFPYASDPHSYWTGYYTSRPTIKYFERQGNNFLQVCKNLYALADLGPEDMADLDAMREAMGVMQHHDAITGTEKQHVAADYSRLLSRGFEECGIATKAALNKLIRKNTVPAYDIGSSSSESDSDSDADRSEAVVLVGADARKAVAARVADDDLIPFQSCLLLNQSMCDVSEKNDKFVVTIFNPQSHKTSQFVRIPVPNPSGYSVRCPMGHEEASQVVPIPEAVLRMPGRVMSAARYELVFKADNLPPMGFRSFYVSHDGKKEHHHEPAAAEGEDALSVSNEHVRVELDPATGLVRHMRAGGANVSLEQSFLYYQGMIGNNEEFRNRSSGAYIFRPNGTALPVADKATVKVYKGELVQEVHQIYNDWVSQVIRTYANEKHVEFEWMVGPIPVDDMIGKEVISRFVAKELDTQGVFYTDSNGREVLKRLRNKRPSWKLMLAEPVAGNYYPITSKISIRDPAKKLSVAVLVDRAQGGSSLSDGEIELMVHRRLLHDDAFGVDEALNEEAFGKGLVARGTHYVLGGADGEAVGRRSLAGQERMLAFKKLVQPWTFFTPLDKDMSFDKWQKTYNMEFSGLKKSLPHNVHILTLEPWKGKSLLLRLEHFVEKGEDHELSKAATVNVENMLSPFKILRLRETTLGANHWLKDSERLKWTTESNAVDEMEEALHVQEETDFNVQLKPMQIRTFVIDINN</sequence>
<dbReference type="InterPro" id="IPR000602">
    <property type="entry name" value="Glyco_hydro_38_N"/>
</dbReference>
<dbReference type="InterPro" id="IPR015341">
    <property type="entry name" value="Glyco_hydro_38_cen"/>
</dbReference>
<evidence type="ECO:0000313" key="13">
    <source>
        <dbReference type="EMBL" id="KAK3931178.1"/>
    </source>
</evidence>
<comment type="catalytic activity">
    <reaction evidence="1">
        <text>Hydrolysis of terminal, non-reducing alpha-D-mannose residues in alpha-D-mannosides.</text>
        <dbReference type="EC" id="3.2.1.24"/>
    </reaction>
</comment>
<dbReference type="SUPFAM" id="SSF74650">
    <property type="entry name" value="Galactose mutarotase-like"/>
    <property type="match status" value="1"/>
</dbReference>
<dbReference type="GO" id="GO:0004559">
    <property type="term" value="F:alpha-mannosidase activity"/>
    <property type="evidence" value="ECO:0007669"/>
    <property type="project" value="UniProtKB-EC"/>
</dbReference>
<dbReference type="EMBL" id="JAHWGI010001418">
    <property type="protein sequence ID" value="KAK3931178.1"/>
    <property type="molecule type" value="Genomic_DNA"/>
</dbReference>
<dbReference type="Gene3D" id="2.70.98.30">
    <property type="entry name" value="Golgi alpha-mannosidase II, domain 4"/>
    <property type="match status" value="1"/>
</dbReference>
<feature type="signal peptide" evidence="11">
    <location>
        <begin position="1"/>
        <end position="20"/>
    </location>
</feature>
<evidence type="ECO:0000256" key="3">
    <source>
        <dbReference type="ARBA" id="ARBA00012752"/>
    </source>
</evidence>
<dbReference type="FunFam" id="2.60.40.1180:FF:000018">
    <property type="entry name" value="Alpha-mannosidase"/>
    <property type="match status" value="1"/>
</dbReference>
<dbReference type="InterPro" id="IPR013780">
    <property type="entry name" value="Glyco_hydro_b"/>
</dbReference>
<feature type="domain" description="Glycoside hydrolase family 38 central" evidence="12">
    <location>
        <begin position="400"/>
        <end position="475"/>
    </location>
</feature>
<dbReference type="GO" id="GO:0030246">
    <property type="term" value="F:carbohydrate binding"/>
    <property type="evidence" value="ECO:0007669"/>
    <property type="project" value="InterPro"/>
</dbReference>
<reference evidence="13" key="1">
    <citation type="submission" date="2021-07" db="EMBL/GenBank/DDBJ databases">
        <authorList>
            <person name="Catto M.A."/>
            <person name="Jacobson A."/>
            <person name="Kennedy G."/>
            <person name="Labadie P."/>
            <person name="Hunt B.G."/>
            <person name="Srinivasan R."/>
        </authorList>
    </citation>
    <scope>NUCLEOTIDE SEQUENCE</scope>
    <source>
        <strain evidence="13">PL_HMW_Pooled</strain>
        <tissue evidence="13">Head</tissue>
    </source>
</reference>
<keyword evidence="4 11" id="KW-0479">Metal-binding</keyword>
<dbReference type="Pfam" id="PF17677">
    <property type="entry name" value="Glyco_hydro38C2"/>
    <property type="match status" value="1"/>
</dbReference>
<reference evidence="13" key="2">
    <citation type="journal article" date="2023" name="BMC Genomics">
        <title>Pest status, molecular evolution, and epigenetic factors derived from the genome assembly of Frankliniella fusca, a thysanopteran phytovirus vector.</title>
        <authorList>
            <person name="Catto M.A."/>
            <person name="Labadie P.E."/>
            <person name="Jacobson A.L."/>
            <person name="Kennedy G.G."/>
            <person name="Srinivasan R."/>
            <person name="Hunt B.G."/>
        </authorList>
    </citation>
    <scope>NUCLEOTIDE SEQUENCE</scope>
    <source>
        <strain evidence="13">PL_HMW_Pooled</strain>
    </source>
</reference>
<dbReference type="EC" id="3.2.1.-" evidence="11"/>
<dbReference type="PANTHER" id="PTHR11607:SF3">
    <property type="entry name" value="LYSOSOMAL ALPHA-MANNOSIDASE"/>
    <property type="match status" value="1"/>
</dbReference>
<dbReference type="Proteomes" id="UP001219518">
    <property type="component" value="Unassembled WGS sequence"/>
</dbReference>
<dbReference type="CDD" id="cd10810">
    <property type="entry name" value="GH38N_AMII_LAM_like"/>
    <property type="match status" value="1"/>
</dbReference>
<dbReference type="GO" id="GO:0005764">
    <property type="term" value="C:lysosome"/>
    <property type="evidence" value="ECO:0007669"/>
    <property type="project" value="TreeGrafter"/>
</dbReference>
<comment type="similarity">
    <text evidence="2 11">Belongs to the glycosyl hydrolase 38 family.</text>
</comment>
<dbReference type="InterPro" id="IPR011013">
    <property type="entry name" value="Gal_mutarotase_sf_dom"/>
</dbReference>
<dbReference type="Gene3D" id="3.20.110.10">
    <property type="entry name" value="Glycoside hydrolase 38, N terminal domain"/>
    <property type="match status" value="2"/>
</dbReference>
<protein>
    <recommendedName>
        <fullName evidence="3 11">Alpha-mannosidase</fullName>
        <ecNumber evidence="11">3.2.1.-</ecNumber>
    </recommendedName>
</protein>
<dbReference type="InterPro" id="IPR048534">
    <property type="entry name" value="Man2a1-like_dom"/>
</dbReference>
<dbReference type="InterPro" id="IPR050843">
    <property type="entry name" value="Glycosyl_Hydrlase_38"/>
</dbReference>
<dbReference type="SUPFAM" id="SSF88688">
    <property type="entry name" value="Families 57/38 glycoside transferase middle domain"/>
    <property type="match status" value="1"/>
</dbReference>
<dbReference type="FunFam" id="2.70.98.30:FF:000003">
    <property type="entry name" value="Alpha-mannosidase"/>
    <property type="match status" value="1"/>
</dbReference>
<dbReference type="FunFam" id="1.20.1270.50:FF:000003">
    <property type="entry name" value="Alpha-mannosidase"/>
    <property type="match status" value="1"/>
</dbReference>
<accession>A0AAE1I0Z6</accession>
<gene>
    <name evidence="13" type="ORF">KUF71_025158</name>
</gene>
<keyword evidence="8" id="KW-1015">Disulfide bond</keyword>
<dbReference type="InterPro" id="IPR027291">
    <property type="entry name" value="Glyco_hydro_38_N_sf"/>
</dbReference>
<keyword evidence="10 11" id="KW-0326">Glycosidase</keyword>
<dbReference type="SUPFAM" id="SSF88713">
    <property type="entry name" value="Glycoside hydrolase/deacetylase"/>
    <property type="match status" value="2"/>
</dbReference>
<dbReference type="InterPro" id="IPR011682">
    <property type="entry name" value="Glyco_hydro_38_C"/>
</dbReference>
<evidence type="ECO:0000256" key="6">
    <source>
        <dbReference type="ARBA" id="ARBA00022801"/>
    </source>
</evidence>
<dbReference type="InterPro" id="IPR041147">
    <property type="entry name" value="GH38_C"/>
</dbReference>
<evidence type="ECO:0000256" key="11">
    <source>
        <dbReference type="RuleBase" id="RU361199"/>
    </source>
</evidence>
<comment type="caution">
    <text evidence="13">The sequence shown here is derived from an EMBL/GenBank/DDBJ whole genome shotgun (WGS) entry which is preliminary data.</text>
</comment>
<name>A0AAE1I0Z6_9NEOP</name>
<evidence type="ECO:0000256" key="9">
    <source>
        <dbReference type="ARBA" id="ARBA00023180"/>
    </source>
</evidence>
<dbReference type="Pfam" id="PF07748">
    <property type="entry name" value="Glyco_hydro_38C"/>
    <property type="match status" value="1"/>
</dbReference>
<dbReference type="Gene3D" id="2.60.40.1180">
    <property type="entry name" value="Golgi alpha-mannosidase II"/>
    <property type="match status" value="1"/>
</dbReference>
<dbReference type="InterPro" id="IPR028995">
    <property type="entry name" value="Glyco_hydro_57/38_cen_sf"/>
</dbReference>
<evidence type="ECO:0000313" key="14">
    <source>
        <dbReference type="Proteomes" id="UP001219518"/>
    </source>
</evidence>